<reference evidence="2" key="1">
    <citation type="submission" date="2023-06" db="EMBL/GenBank/DDBJ databases">
        <title>Identification and characterization of horizontal gene transfer across gut microbiota members of farm animals based on homology search.</title>
        <authorList>
            <person name="Zeman M."/>
            <person name="Kubasova T."/>
            <person name="Jahodarova E."/>
            <person name="Nykrynova M."/>
            <person name="Rychlik I."/>
        </authorList>
    </citation>
    <scope>NUCLEOTIDE SEQUENCE [LARGE SCALE GENOMIC DNA]</scope>
    <source>
        <strain evidence="2">ET39</strain>
    </source>
</reference>
<dbReference type="RefSeq" id="WP_289606575.1">
    <property type="nucleotide sequence ID" value="NZ_JAUDCG010000002.1"/>
</dbReference>
<dbReference type="Proteomes" id="UP001529340">
    <property type="component" value="Unassembled WGS sequence"/>
</dbReference>
<keyword evidence="2" id="KW-1185">Reference proteome</keyword>
<reference evidence="1 2" key="3">
    <citation type="submission" date="2023-06" db="EMBL/GenBank/DDBJ databases">
        <authorList>
            <person name="Zeman M."/>
            <person name="Kubasova T."/>
            <person name="Jahodarova E."/>
            <person name="Nykrynova M."/>
            <person name="Rychlik I."/>
        </authorList>
    </citation>
    <scope>NUCLEOTIDE SEQUENCE [LARGE SCALE GENOMIC DNA]</scope>
    <source>
        <strain evidence="1 2">ET39</strain>
    </source>
</reference>
<dbReference type="Pfam" id="PF09660">
    <property type="entry name" value="DUF2397"/>
    <property type="match status" value="1"/>
</dbReference>
<protein>
    <submittedName>
        <fullName evidence="1">TIGR02677 family protein</fullName>
    </submittedName>
</protein>
<gene>
    <name evidence="1" type="ORF">QUV96_00445</name>
</gene>
<organism evidence="1 2">
    <name type="scientific">Amedibacillus dolichus</name>
    <dbReference type="NCBI Taxonomy" id="31971"/>
    <lineage>
        <taxon>Bacteria</taxon>
        <taxon>Bacillati</taxon>
        <taxon>Bacillota</taxon>
        <taxon>Erysipelotrichia</taxon>
        <taxon>Erysipelotrichales</taxon>
        <taxon>Erysipelotrichaceae</taxon>
        <taxon>Amedibacillus</taxon>
    </lineage>
</organism>
<accession>A0ABT7U8Z2</accession>
<sequence length="494" mass="58924">MEVNEKLYRPITEVNYLRAENADRYRAIMRFFYHEHERIRYWLYKEDVYEEMKEQRRFADYTMEQCQNDLQALNEWGNLTAHQDTSKASTIQEFKNKRYRYQLSEYSVAIERMTIELEQMEIEGASLQPTLLERIRQQLEKFEQQLTASPQDAHGWWQLLSDDFLRLNKDYQDYIRTLNSARAEELMKSREFLVFKDQLIMYLRSFVRRLQEQGLIIEGLLKNIEEPVREALFDKIVRYELSIPRLGETLRYEQVQEAYEGKWKSLYDWFVGENGENEVDRLYGITNDIIRRITRYALQIGEFHHQGSNRREEYRHIADMFGKCKDLQQAHCFSAQVFGCESILHLQSDVARESDSIYQGVYEEKGEVSILEPRARVARKKSIRKRAQDHSLEQQILQMEIFAKQEEQQRQVEALIQNGKIVFSRLPELDEDLRKVLLGWISRAMGNSDHRSRNDQGKTYQVRKEKEGECSVVFSDGTLVMPCLEIVFEEEGVE</sequence>
<comment type="caution">
    <text evidence="1">The sequence shown here is derived from an EMBL/GenBank/DDBJ whole genome shotgun (WGS) entry which is preliminary data.</text>
</comment>
<dbReference type="EMBL" id="JAUDCG010000002">
    <property type="protein sequence ID" value="MDM8156102.1"/>
    <property type="molecule type" value="Genomic_DNA"/>
</dbReference>
<name>A0ABT7U8Z2_9FIRM</name>
<dbReference type="NCBIfam" id="TIGR02677">
    <property type="entry name" value="TIGR02677 family protein"/>
    <property type="match status" value="1"/>
</dbReference>
<dbReference type="InterPro" id="IPR013493">
    <property type="entry name" value="CHP02677"/>
</dbReference>
<evidence type="ECO:0000313" key="2">
    <source>
        <dbReference type="Proteomes" id="UP001529340"/>
    </source>
</evidence>
<reference evidence="1 2" key="2">
    <citation type="submission" date="2023-06" db="EMBL/GenBank/DDBJ databases">
        <title>Identification and characterization of horizontal gene transfer across gut microbiota members of farm animals based on homology search.</title>
        <authorList>
            <person name="Schwarzerova J."/>
            <person name="Nykrynova M."/>
            <person name="Jureckova K."/>
            <person name="Cejkova D."/>
            <person name="Rychlik I."/>
        </authorList>
    </citation>
    <scope>NUCLEOTIDE SEQUENCE [LARGE SCALE GENOMIC DNA]</scope>
    <source>
        <strain evidence="1 2">ET39</strain>
    </source>
</reference>
<evidence type="ECO:0000313" key="1">
    <source>
        <dbReference type="EMBL" id="MDM8156102.1"/>
    </source>
</evidence>
<proteinExistence type="predicted"/>